<organism evidence="1 2">
    <name type="scientific">Dermacentor silvarum</name>
    <name type="common">Tick</name>
    <dbReference type="NCBI Taxonomy" id="543639"/>
    <lineage>
        <taxon>Eukaryota</taxon>
        <taxon>Metazoa</taxon>
        <taxon>Ecdysozoa</taxon>
        <taxon>Arthropoda</taxon>
        <taxon>Chelicerata</taxon>
        <taxon>Arachnida</taxon>
        <taxon>Acari</taxon>
        <taxon>Parasitiformes</taxon>
        <taxon>Ixodida</taxon>
        <taxon>Ixodoidea</taxon>
        <taxon>Ixodidae</taxon>
        <taxon>Rhipicephalinae</taxon>
        <taxon>Dermacentor</taxon>
    </lineage>
</organism>
<keyword evidence="2" id="KW-1185">Reference proteome</keyword>
<protein>
    <submittedName>
        <fullName evidence="1">Uncharacterized protein</fullName>
    </submittedName>
</protein>
<comment type="caution">
    <text evidence="1">The sequence shown here is derived from an EMBL/GenBank/DDBJ whole genome shotgun (WGS) entry which is preliminary data.</text>
</comment>
<gene>
    <name evidence="1" type="ORF">HPB49_008615</name>
</gene>
<dbReference type="Proteomes" id="UP000821865">
    <property type="component" value="Chromosome 1"/>
</dbReference>
<name>A0ACB8DXW9_DERSI</name>
<sequence length="216" mass="23818">MTPYCQNHNQRSFPSSVSTRTPAKRGQPGAGVLSTAAFIRHLASAQTVVGFGSILDWRPTIFVNAFPSTRICSACGLVPPATAMLPCHHLLCALCYKRGENGIGRCLLDKEMFREEDHFTDDCRFHAVSCPSCNGKVLHLEIINNLESRRPPPTSPSLQARDENIVNATLDVKKSLRSVSENCKSLETKVESFEERLANYRDDSAAALARMIATRP</sequence>
<evidence type="ECO:0000313" key="1">
    <source>
        <dbReference type="EMBL" id="KAH7979191.1"/>
    </source>
</evidence>
<accession>A0ACB8DXW9</accession>
<proteinExistence type="predicted"/>
<reference evidence="1" key="1">
    <citation type="submission" date="2020-05" db="EMBL/GenBank/DDBJ databases">
        <title>Large-scale comparative analyses of tick genomes elucidate their genetic diversity and vector capacities.</title>
        <authorList>
            <person name="Jia N."/>
            <person name="Wang J."/>
            <person name="Shi W."/>
            <person name="Du L."/>
            <person name="Sun Y."/>
            <person name="Zhan W."/>
            <person name="Jiang J."/>
            <person name="Wang Q."/>
            <person name="Zhang B."/>
            <person name="Ji P."/>
            <person name="Sakyi L.B."/>
            <person name="Cui X."/>
            <person name="Yuan T."/>
            <person name="Jiang B."/>
            <person name="Yang W."/>
            <person name="Lam T.T.-Y."/>
            <person name="Chang Q."/>
            <person name="Ding S."/>
            <person name="Wang X."/>
            <person name="Zhu J."/>
            <person name="Ruan X."/>
            <person name="Zhao L."/>
            <person name="Wei J."/>
            <person name="Que T."/>
            <person name="Du C."/>
            <person name="Cheng J."/>
            <person name="Dai P."/>
            <person name="Han X."/>
            <person name="Huang E."/>
            <person name="Gao Y."/>
            <person name="Liu J."/>
            <person name="Shao H."/>
            <person name="Ye R."/>
            <person name="Li L."/>
            <person name="Wei W."/>
            <person name="Wang X."/>
            <person name="Wang C."/>
            <person name="Yang T."/>
            <person name="Huo Q."/>
            <person name="Li W."/>
            <person name="Guo W."/>
            <person name="Chen H."/>
            <person name="Zhou L."/>
            <person name="Ni X."/>
            <person name="Tian J."/>
            <person name="Zhou Y."/>
            <person name="Sheng Y."/>
            <person name="Liu T."/>
            <person name="Pan Y."/>
            <person name="Xia L."/>
            <person name="Li J."/>
            <person name="Zhao F."/>
            <person name="Cao W."/>
        </authorList>
    </citation>
    <scope>NUCLEOTIDE SEQUENCE</scope>
    <source>
        <strain evidence="1">Dsil-2018</strain>
    </source>
</reference>
<dbReference type="EMBL" id="CM023470">
    <property type="protein sequence ID" value="KAH7979191.1"/>
    <property type="molecule type" value="Genomic_DNA"/>
</dbReference>
<evidence type="ECO:0000313" key="2">
    <source>
        <dbReference type="Proteomes" id="UP000821865"/>
    </source>
</evidence>